<dbReference type="OrthoDB" id="428774at2759"/>
<dbReference type="SMART" id="SM00054">
    <property type="entry name" value="EFh"/>
    <property type="match status" value="7"/>
</dbReference>
<dbReference type="GO" id="GO:0030425">
    <property type="term" value="C:dendrite"/>
    <property type="evidence" value="ECO:0007669"/>
    <property type="project" value="TreeGrafter"/>
</dbReference>
<dbReference type="InterPro" id="IPR002048">
    <property type="entry name" value="EF_hand_dom"/>
</dbReference>
<evidence type="ECO:0000259" key="2">
    <source>
        <dbReference type="PROSITE" id="PS50222"/>
    </source>
</evidence>
<dbReference type="InterPro" id="IPR018247">
    <property type="entry name" value="EF_Hand_1_Ca_BS"/>
</dbReference>
<dbReference type="PANTHER" id="PTHR19972:SF10">
    <property type="entry name" value="CALBINDIN-32"/>
    <property type="match status" value="1"/>
</dbReference>
<dbReference type="GO" id="GO:0005634">
    <property type="term" value="C:nucleus"/>
    <property type="evidence" value="ECO:0007669"/>
    <property type="project" value="TreeGrafter"/>
</dbReference>
<dbReference type="InterPro" id="IPR011992">
    <property type="entry name" value="EF-hand-dom_pair"/>
</dbReference>
<feature type="domain" description="EF-hand" evidence="2">
    <location>
        <begin position="58"/>
        <end position="93"/>
    </location>
</feature>
<evidence type="ECO:0000313" key="4">
    <source>
        <dbReference type="Proteomes" id="UP000316759"/>
    </source>
</evidence>
<dbReference type="PROSITE" id="PS00018">
    <property type="entry name" value="EF_HAND_1"/>
    <property type="match status" value="6"/>
</dbReference>
<feature type="domain" description="EF-hand" evidence="2">
    <location>
        <begin position="245"/>
        <end position="280"/>
    </location>
</feature>
<dbReference type="SUPFAM" id="SSF47473">
    <property type="entry name" value="EF-hand"/>
    <property type="match status" value="2"/>
</dbReference>
<feature type="domain" description="EF-hand" evidence="2">
    <location>
        <begin position="198"/>
        <end position="233"/>
    </location>
</feature>
<dbReference type="GO" id="GO:0099509">
    <property type="term" value="P:regulation of presynaptic cytosolic calcium ion concentration"/>
    <property type="evidence" value="ECO:0007669"/>
    <property type="project" value="TreeGrafter"/>
</dbReference>
<dbReference type="Gene3D" id="1.10.238.10">
    <property type="entry name" value="EF-hand"/>
    <property type="match status" value="4"/>
</dbReference>
<dbReference type="Pfam" id="PF13499">
    <property type="entry name" value="EF-hand_7"/>
    <property type="match status" value="3"/>
</dbReference>
<evidence type="ECO:0000313" key="3">
    <source>
        <dbReference type="EMBL" id="TPP39701.1"/>
    </source>
</evidence>
<dbReference type="PANTHER" id="PTHR19972">
    <property type="entry name" value="CALBINDIN"/>
    <property type="match status" value="1"/>
</dbReference>
<dbReference type="GO" id="GO:0043195">
    <property type="term" value="C:terminal bouton"/>
    <property type="evidence" value="ECO:0007669"/>
    <property type="project" value="TreeGrafter"/>
</dbReference>
<accession>A0A504WSZ3</accession>
<reference evidence="3 4" key="1">
    <citation type="submission" date="2019-04" db="EMBL/GenBank/DDBJ databases">
        <title>Annotation for the trematode Fasciola gigantica.</title>
        <authorList>
            <person name="Choi Y.-J."/>
        </authorList>
    </citation>
    <scope>NUCLEOTIDE SEQUENCE [LARGE SCALE GENOMIC DNA]</scope>
    <source>
        <strain evidence="3">Uganda_cow_1</strain>
    </source>
</reference>
<feature type="domain" description="EF-hand" evidence="2">
    <location>
        <begin position="289"/>
        <end position="324"/>
    </location>
</feature>
<dbReference type="STRING" id="46835.A0A504WSZ3"/>
<dbReference type="GO" id="GO:1900271">
    <property type="term" value="P:regulation of long-term synaptic potentiation"/>
    <property type="evidence" value="ECO:0007669"/>
    <property type="project" value="TreeGrafter"/>
</dbReference>
<organism evidence="3 4">
    <name type="scientific">Fasciola gigantica</name>
    <name type="common">Giant liver fluke</name>
    <dbReference type="NCBI Taxonomy" id="46835"/>
    <lineage>
        <taxon>Eukaryota</taxon>
        <taxon>Metazoa</taxon>
        <taxon>Spiralia</taxon>
        <taxon>Lophotrochozoa</taxon>
        <taxon>Platyhelminthes</taxon>
        <taxon>Trematoda</taxon>
        <taxon>Digenea</taxon>
        <taxon>Plagiorchiida</taxon>
        <taxon>Echinostomata</taxon>
        <taxon>Echinostomatoidea</taxon>
        <taxon>Fasciolidae</taxon>
        <taxon>Fasciola</taxon>
    </lineage>
</organism>
<sequence length="336" mass="39165">MAHDNEPEITNYLAKYRDPVTHRFHAVTAREFLECWKHYDRDGNGFLEGAELDRFHAVTAREFLECWKHYDRDGNGFLDGAELDGFLREFIRSVIPGQIGDEVVSETAMTQLKQEFMDAYDDNEDGRIDINELAQILPTDETFLALFQHEAPLSSSVEFMRVWRQFDVNGSGYIEKEELREFLKHLLAQSKIQISEEKLEDYTQTFMNLFDRDGDGRLQLSEMARLLPVKENYLIKPLFKNAGDISLRTVDRIFRKYDIDGNGILENEELLGFLKDLLEATGEEFTEERMNQMKDSILDQWDVNHDGKIGKEELTNLIMQTVRIVQEAEAMKRGQE</sequence>
<dbReference type="GO" id="GO:0005509">
    <property type="term" value="F:calcium ion binding"/>
    <property type="evidence" value="ECO:0007669"/>
    <property type="project" value="InterPro"/>
</dbReference>
<gene>
    <name evidence="3" type="ORF">FGIG_11569</name>
</gene>
<dbReference type="GO" id="GO:0005829">
    <property type="term" value="C:cytosol"/>
    <property type="evidence" value="ECO:0007669"/>
    <property type="project" value="TreeGrafter"/>
</dbReference>
<proteinExistence type="predicted"/>
<feature type="domain" description="EF-hand" evidence="2">
    <location>
        <begin position="154"/>
        <end position="189"/>
    </location>
</feature>
<protein>
    <submittedName>
        <fullName evidence="3">Calbindin</fullName>
    </submittedName>
</protein>
<evidence type="ECO:0000256" key="1">
    <source>
        <dbReference type="ARBA" id="ARBA00022837"/>
    </source>
</evidence>
<feature type="domain" description="EF-hand" evidence="2">
    <location>
        <begin position="108"/>
        <end position="143"/>
    </location>
</feature>
<dbReference type="PROSITE" id="PS50222">
    <property type="entry name" value="EF_HAND_2"/>
    <property type="match status" value="6"/>
</dbReference>
<keyword evidence="4" id="KW-1185">Reference proteome</keyword>
<dbReference type="InterPro" id="IPR051001">
    <property type="entry name" value="Calbindin_Ca-bind"/>
</dbReference>
<dbReference type="EMBL" id="SUNJ01015900">
    <property type="protein sequence ID" value="TPP39701.1"/>
    <property type="molecule type" value="Genomic_DNA"/>
</dbReference>
<comment type="caution">
    <text evidence="3">The sequence shown here is derived from an EMBL/GenBank/DDBJ whole genome shotgun (WGS) entry which is preliminary data.</text>
</comment>
<name>A0A504WSZ3_FASGI</name>
<dbReference type="Proteomes" id="UP000316759">
    <property type="component" value="Unassembled WGS sequence"/>
</dbReference>
<dbReference type="AlphaFoldDB" id="A0A504WSZ3"/>
<keyword evidence="1" id="KW-0106">Calcium</keyword>